<accession>A0A922I6T1</accession>
<comment type="caution">
    <text evidence="2">The sequence shown here is derived from an EMBL/GenBank/DDBJ whole genome shotgun (WGS) entry which is preliminary data.</text>
</comment>
<sequence length="81" mass="9799">MFLLVIDCGYLDYRQSYHQILLLLLFISSFFSFKFCINSFTCSPSSDAIRYFSKHFVSSIEHRWLYNHLNHWLLNHQMNSI</sequence>
<evidence type="ECO:0000256" key="1">
    <source>
        <dbReference type="SAM" id="Phobius"/>
    </source>
</evidence>
<keyword evidence="1" id="KW-1133">Transmembrane helix</keyword>
<reference evidence="2" key="2">
    <citation type="journal article" date="2022" name="Res Sq">
        <title>Comparative Genomics Reveals Insights into the Divergent Evolution of Astigmatic Mites and Household Pest Adaptations.</title>
        <authorList>
            <person name="Xiong Q."/>
            <person name="Wan A.T.-Y."/>
            <person name="Liu X.-Y."/>
            <person name="Fung C.S.-H."/>
            <person name="Xiao X."/>
            <person name="Malainual N."/>
            <person name="Hou J."/>
            <person name="Wang L."/>
            <person name="Wang M."/>
            <person name="Yang K."/>
            <person name="Cui Y."/>
            <person name="Leung E."/>
            <person name="Nong W."/>
            <person name="Shin S.-K."/>
            <person name="Au S."/>
            <person name="Jeong K.Y."/>
            <person name="Chew F.T."/>
            <person name="Hui J."/>
            <person name="Leung T.F."/>
            <person name="Tungtrongchitr A."/>
            <person name="Zhong N."/>
            <person name="Liu Z."/>
            <person name="Tsui S."/>
        </authorList>
    </citation>
    <scope>NUCLEOTIDE SEQUENCE</scope>
    <source>
        <strain evidence="2">Derf</strain>
        <tissue evidence="2">Whole organism</tissue>
    </source>
</reference>
<dbReference type="AlphaFoldDB" id="A0A922I6T1"/>
<keyword evidence="3" id="KW-1185">Reference proteome</keyword>
<evidence type="ECO:0000313" key="2">
    <source>
        <dbReference type="EMBL" id="KAH9526462.1"/>
    </source>
</evidence>
<organism evidence="2 3">
    <name type="scientific">Dermatophagoides farinae</name>
    <name type="common">American house dust mite</name>
    <dbReference type="NCBI Taxonomy" id="6954"/>
    <lineage>
        <taxon>Eukaryota</taxon>
        <taxon>Metazoa</taxon>
        <taxon>Ecdysozoa</taxon>
        <taxon>Arthropoda</taxon>
        <taxon>Chelicerata</taxon>
        <taxon>Arachnida</taxon>
        <taxon>Acari</taxon>
        <taxon>Acariformes</taxon>
        <taxon>Sarcoptiformes</taxon>
        <taxon>Astigmata</taxon>
        <taxon>Psoroptidia</taxon>
        <taxon>Analgoidea</taxon>
        <taxon>Pyroglyphidae</taxon>
        <taxon>Dermatophagoidinae</taxon>
        <taxon>Dermatophagoides</taxon>
    </lineage>
</organism>
<name>A0A922I6T1_DERFA</name>
<feature type="transmembrane region" description="Helical" evidence="1">
    <location>
        <begin position="20"/>
        <end position="40"/>
    </location>
</feature>
<dbReference type="EMBL" id="ASGP02000001">
    <property type="protein sequence ID" value="KAH9526462.1"/>
    <property type="molecule type" value="Genomic_DNA"/>
</dbReference>
<keyword evidence="1" id="KW-0472">Membrane</keyword>
<proteinExistence type="predicted"/>
<reference evidence="2" key="1">
    <citation type="submission" date="2013-05" db="EMBL/GenBank/DDBJ databases">
        <authorList>
            <person name="Yim A.K.Y."/>
            <person name="Chan T.F."/>
            <person name="Ji K.M."/>
            <person name="Liu X.Y."/>
            <person name="Zhou J.W."/>
            <person name="Li R.Q."/>
            <person name="Yang K.Y."/>
            <person name="Li J."/>
            <person name="Li M."/>
            <person name="Law P.T.W."/>
            <person name="Wu Y.L."/>
            <person name="Cai Z.L."/>
            <person name="Qin H."/>
            <person name="Bao Y."/>
            <person name="Leung R.K.K."/>
            <person name="Ng P.K.S."/>
            <person name="Zou J."/>
            <person name="Zhong X.J."/>
            <person name="Ran P.X."/>
            <person name="Zhong N.S."/>
            <person name="Liu Z.G."/>
            <person name="Tsui S.K.W."/>
        </authorList>
    </citation>
    <scope>NUCLEOTIDE SEQUENCE</scope>
    <source>
        <strain evidence="2">Derf</strain>
        <tissue evidence="2">Whole organism</tissue>
    </source>
</reference>
<keyword evidence="1" id="KW-0812">Transmembrane</keyword>
<dbReference type="Proteomes" id="UP000790347">
    <property type="component" value="Unassembled WGS sequence"/>
</dbReference>
<protein>
    <submittedName>
        <fullName evidence="2">Uncharacterized protein</fullName>
    </submittedName>
</protein>
<gene>
    <name evidence="2" type="ORF">DERF_000547</name>
</gene>
<evidence type="ECO:0000313" key="3">
    <source>
        <dbReference type="Proteomes" id="UP000790347"/>
    </source>
</evidence>